<feature type="transmembrane region" description="Helical" evidence="2">
    <location>
        <begin position="416"/>
        <end position="441"/>
    </location>
</feature>
<dbReference type="OrthoDB" id="1507364at2759"/>
<name>A0A9P0DEC7_9CUCU</name>
<organism evidence="4 5">
    <name type="scientific">Psylliodes chrysocephalus</name>
    <dbReference type="NCBI Taxonomy" id="3402493"/>
    <lineage>
        <taxon>Eukaryota</taxon>
        <taxon>Metazoa</taxon>
        <taxon>Ecdysozoa</taxon>
        <taxon>Arthropoda</taxon>
        <taxon>Hexapoda</taxon>
        <taxon>Insecta</taxon>
        <taxon>Pterygota</taxon>
        <taxon>Neoptera</taxon>
        <taxon>Endopterygota</taxon>
        <taxon>Coleoptera</taxon>
        <taxon>Polyphaga</taxon>
        <taxon>Cucujiformia</taxon>
        <taxon>Chrysomeloidea</taxon>
        <taxon>Chrysomelidae</taxon>
        <taxon>Galerucinae</taxon>
        <taxon>Alticini</taxon>
        <taxon>Psylliodes</taxon>
    </lineage>
</organism>
<dbReference type="InterPro" id="IPR052317">
    <property type="entry name" value="Viral_replicn-host_int_reg"/>
</dbReference>
<keyword evidence="5" id="KW-1185">Reference proteome</keyword>
<reference evidence="4" key="1">
    <citation type="submission" date="2022-01" db="EMBL/GenBank/DDBJ databases">
        <authorList>
            <person name="King R."/>
        </authorList>
    </citation>
    <scope>NUCLEOTIDE SEQUENCE</scope>
</reference>
<dbReference type="Gene3D" id="1.10.287.110">
    <property type="entry name" value="DnaJ domain"/>
    <property type="match status" value="1"/>
</dbReference>
<dbReference type="PANTHER" id="PTHR44665">
    <property type="entry name" value="DNAJ HOMOLOG SUBFAMILY C MEMBER 14"/>
    <property type="match status" value="1"/>
</dbReference>
<keyword evidence="2" id="KW-1133">Transmembrane helix</keyword>
<accession>A0A9P0DEC7</accession>
<sequence length="755" mass="86643">MSDSPRTLSNEAMEKIIGNMTAEMQNIDGQYVPLGFTPPPATTEPLNWSQHPQPSFINRFSPNLEQFPQQPFNYLPQTPQMFEPNGYKKNLSDYDLYKMQNGNPDLGLFDTEYSYMPQIMNPVPDHPLLHHDSVPVSNPTQLIDLVGNWMVPNNSGTYTPFGTSEYKPNVFDLPSDLNNGTNLNMKEDNLFKSDQLDDVQFQFNRDTRKPRMVAEVKPMRPSYSDVLTKPVAQTVTKSLKNEAKENKLKKESKKNNKNEKNQKVNGPLGKSTVNNDIKDVSADKNSQTKQDKKTAKGNNMNRKWASLENISDTQIKVEETKKKKNDDKNTNQKCSKKYSKLVNEMSVEENISKCDGINLCKNLKKTTKPIVRPKANDSFGSNDRPPGKRIQRSRKKENHVPFGVFGQKLKHYTKGWWKIFTVFLLWLFHLISDICQLSLHISRDMALISWAWICLHWTIVLTASTNFLMKIRFFKWLHDKFKGRKKSESTDDTPHFTHSGLQNNINMPTTGDEAMKRLLACKGKDPYSILGVAPTCTDDDIKRYYKRQAFLVHPDKNNQPGAEEAFKILVHAFDMIGEPERRAAYDRGVVESAQVVQAWSELTELLQQLQQKVEAAANTIRCSSCGLRHKRVKVDRPSYAARNCNMCKIHHSAREGDIWAEAKVMGFLWHYYACMEGAVYDITEWAGCQKDNLKHLRPDSHHVQYRIALGKQNQPRRHTPAAQTDRPDLENLLNTLYGQNDGTQSTRRRNKKSNK</sequence>
<keyword evidence="2" id="KW-0812">Transmembrane</keyword>
<keyword evidence="2" id="KW-0472">Membrane</keyword>
<dbReference type="PANTHER" id="PTHR44665:SF1">
    <property type="entry name" value="DNAJ HOMOLOG SUBFAMILY C MEMBER 14"/>
    <property type="match status" value="1"/>
</dbReference>
<dbReference type="InterPro" id="IPR036869">
    <property type="entry name" value="J_dom_sf"/>
</dbReference>
<evidence type="ECO:0000313" key="5">
    <source>
        <dbReference type="Proteomes" id="UP001153636"/>
    </source>
</evidence>
<feature type="region of interest" description="Disordered" evidence="1">
    <location>
        <begin position="371"/>
        <end position="393"/>
    </location>
</feature>
<evidence type="ECO:0000256" key="1">
    <source>
        <dbReference type="SAM" id="MobiDB-lite"/>
    </source>
</evidence>
<dbReference type="EMBL" id="OV651821">
    <property type="protein sequence ID" value="CAH1115203.1"/>
    <property type="molecule type" value="Genomic_DNA"/>
</dbReference>
<dbReference type="AlphaFoldDB" id="A0A9P0DEC7"/>
<feature type="compositionally biased region" description="Polar residues" evidence="1">
    <location>
        <begin position="736"/>
        <end position="745"/>
    </location>
</feature>
<dbReference type="SUPFAM" id="SSF46565">
    <property type="entry name" value="Chaperone J-domain"/>
    <property type="match status" value="1"/>
</dbReference>
<evidence type="ECO:0000256" key="2">
    <source>
        <dbReference type="SAM" id="Phobius"/>
    </source>
</evidence>
<dbReference type="CDD" id="cd06257">
    <property type="entry name" value="DnaJ"/>
    <property type="match status" value="1"/>
</dbReference>
<feature type="domain" description="J" evidence="3">
    <location>
        <begin position="524"/>
        <end position="581"/>
    </location>
</feature>
<dbReference type="InterPro" id="IPR001623">
    <property type="entry name" value="DnaJ_domain"/>
</dbReference>
<feature type="compositionally biased region" description="Basic residues" evidence="1">
    <location>
        <begin position="746"/>
        <end position="755"/>
    </location>
</feature>
<dbReference type="PRINTS" id="PR00625">
    <property type="entry name" value="JDOMAIN"/>
</dbReference>
<gene>
    <name evidence="4" type="ORF">PSYICH_LOCUS15080</name>
</gene>
<feature type="region of interest" description="Disordered" evidence="1">
    <location>
        <begin position="736"/>
        <end position="755"/>
    </location>
</feature>
<dbReference type="SMART" id="SM00271">
    <property type="entry name" value="DnaJ"/>
    <property type="match status" value="1"/>
</dbReference>
<dbReference type="Pfam" id="PF00226">
    <property type="entry name" value="DnaJ"/>
    <property type="match status" value="1"/>
</dbReference>
<feature type="compositionally biased region" description="Basic and acidic residues" evidence="1">
    <location>
        <begin position="239"/>
        <end position="262"/>
    </location>
</feature>
<feature type="region of interest" description="Disordered" evidence="1">
    <location>
        <begin position="239"/>
        <end position="309"/>
    </location>
</feature>
<evidence type="ECO:0000259" key="3">
    <source>
        <dbReference type="SMART" id="SM00271"/>
    </source>
</evidence>
<proteinExistence type="predicted"/>
<evidence type="ECO:0000313" key="4">
    <source>
        <dbReference type="EMBL" id="CAH1115203.1"/>
    </source>
</evidence>
<dbReference type="Proteomes" id="UP001153636">
    <property type="component" value="Chromosome 9"/>
</dbReference>
<protein>
    <recommendedName>
        <fullName evidence="3">J domain-containing protein</fullName>
    </recommendedName>
</protein>
<feature type="transmembrane region" description="Helical" evidence="2">
    <location>
        <begin position="447"/>
        <end position="468"/>
    </location>
</feature>
<dbReference type="InterPro" id="IPR032843">
    <property type="entry name" value="Jiv"/>
</dbReference>
<dbReference type="Pfam" id="PF14901">
    <property type="entry name" value="Jiv90"/>
    <property type="match status" value="1"/>
</dbReference>